<gene>
    <name evidence="2" type="ORF">JD844_000414</name>
</gene>
<evidence type="ECO:0000313" key="3">
    <source>
        <dbReference type="Proteomes" id="UP000826234"/>
    </source>
</evidence>
<proteinExistence type="predicted"/>
<comment type="caution">
    <text evidence="2">The sequence shown here is derived from an EMBL/GenBank/DDBJ whole genome shotgun (WGS) entry which is preliminary data.</text>
</comment>
<evidence type="ECO:0000313" key="2">
    <source>
        <dbReference type="EMBL" id="KAH0619625.1"/>
    </source>
</evidence>
<keyword evidence="1" id="KW-0732">Signal</keyword>
<feature type="chain" id="PRO_5046576941" evidence="1">
    <location>
        <begin position="25"/>
        <end position="52"/>
    </location>
</feature>
<feature type="signal peptide" evidence="1">
    <location>
        <begin position="1"/>
        <end position="24"/>
    </location>
</feature>
<feature type="non-terminal residue" evidence="2">
    <location>
        <position position="52"/>
    </location>
</feature>
<keyword evidence="3" id="KW-1185">Reference proteome</keyword>
<protein>
    <submittedName>
        <fullName evidence="2">Uncharacterized protein</fullName>
    </submittedName>
</protein>
<dbReference type="EMBL" id="JAIPUX010003776">
    <property type="protein sequence ID" value="KAH0619625.1"/>
    <property type="molecule type" value="Genomic_DNA"/>
</dbReference>
<sequence length="52" mass="5570">MVWSKLSFSFLGVECLCLLSPVGAAPAPNGEVLHSFPAPGLLERRIMKNAIT</sequence>
<name>A0ABQ7SQR8_PHRPL</name>
<accession>A0ABQ7SQR8</accession>
<dbReference type="Proteomes" id="UP000826234">
    <property type="component" value="Unassembled WGS sequence"/>
</dbReference>
<organism evidence="2 3">
    <name type="scientific">Phrynosoma platyrhinos</name>
    <name type="common">Desert horned lizard</name>
    <dbReference type="NCBI Taxonomy" id="52577"/>
    <lineage>
        <taxon>Eukaryota</taxon>
        <taxon>Metazoa</taxon>
        <taxon>Chordata</taxon>
        <taxon>Craniata</taxon>
        <taxon>Vertebrata</taxon>
        <taxon>Euteleostomi</taxon>
        <taxon>Lepidosauria</taxon>
        <taxon>Squamata</taxon>
        <taxon>Bifurcata</taxon>
        <taxon>Unidentata</taxon>
        <taxon>Episquamata</taxon>
        <taxon>Toxicofera</taxon>
        <taxon>Iguania</taxon>
        <taxon>Phrynosomatidae</taxon>
        <taxon>Phrynosomatinae</taxon>
        <taxon>Phrynosoma</taxon>
    </lineage>
</organism>
<reference evidence="2 3" key="1">
    <citation type="journal article" date="2022" name="Gigascience">
        <title>A chromosome-level genome assembly and annotation of the desert horned lizard, Phrynosoma platyrhinos, provides insight into chromosomal rearrangements among reptiles.</title>
        <authorList>
            <person name="Koochekian N."/>
            <person name="Ascanio A."/>
            <person name="Farleigh K."/>
            <person name="Card D.C."/>
            <person name="Schield D.R."/>
            <person name="Castoe T.A."/>
            <person name="Jezkova T."/>
        </authorList>
    </citation>
    <scope>NUCLEOTIDE SEQUENCE [LARGE SCALE GENOMIC DNA]</scope>
    <source>
        <strain evidence="2">NK-2021</strain>
    </source>
</reference>
<evidence type="ECO:0000256" key="1">
    <source>
        <dbReference type="SAM" id="SignalP"/>
    </source>
</evidence>